<dbReference type="Gene3D" id="3.30.1150.10">
    <property type="match status" value="1"/>
</dbReference>
<comment type="caution">
    <text evidence="1">The sequence shown here is derived from an EMBL/GenBank/DDBJ whole genome shotgun (WGS) entry which is preliminary data.</text>
</comment>
<sequence>MIKYSLAIVLTLGLFAVAIAQEKSWLDNNRKVVTDSTEAVFYQIKEADASIGLIKEETYYKQNDQLFSKGYLEIRTDYRTGTWQWFYNNGNKMRQLTYSSGRIVGYQSVYDSTGNLLENYALSKSSEEGVPCYYKYKKEVDGSVSIKDGNGVFNGPYKGDSKAIDSLSGHYKNQKASGLWKAYKDNTLVYEEIYEDGVPKSGKSYHNGKSYTYDSYSQSAQPLMNSKKFIRKLQIHINHYYDLIELNKNDYSTNMSILFMIDTEGNVSDIKIKNGMGKGPDEMAIRGLRSMDVKWKPAQVRGIPVQSYVKIPFSMESRECNDC</sequence>
<evidence type="ECO:0000313" key="1">
    <source>
        <dbReference type="EMBL" id="PPK93649.1"/>
    </source>
</evidence>
<protein>
    <submittedName>
        <fullName evidence="1">TonB-like protein</fullName>
    </submittedName>
</protein>
<keyword evidence="2" id="KW-1185">Reference proteome</keyword>
<dbReference type="Proteomes" id="UP000239002">
    <property type="component" value="Unassembled WGS sequence"/>
</dbReference>
<dbReference type="Gene3D" id="3.90.930.1">
    <property type="match status" value="1"/>
</dbReference>
<dbReference type="AlphaFoldDB" id="A0A2S6IHG7"/>
<dbReference type="EMBL" id="PTJE01000006">
    <property type="protein sequence ID" value="PPK93649.1"/>
    <property type="molecule type" value="Genomic_DNA"/>
</dbReference>
<name>A0A2S6IHG7_9FLAO</name>
<gene>
    <name evidence="1" type="ORF">LY01_02432</name>
</gene>
<proteinExistence type="predicted"/>
<evidence type="ECO:0000313" key="2">
    <source>
        <dbReference type="Proteomes" id="UP000239002"/>
    </source>
</evidence>
<dbReference type="RefSeq" id="WP_104516103.1">
    <property type="nucleotide sequence ID" value="NZ_MQVW01000024.1"/>
</dbReference>
<organism evidence="1 2">
    <name type="scientific">Nonlabens xylanidelens</name>
    <dbReference type="NCBI Taxonomy" id="191564"/>
    <lineage>
        <taxon>Bacteria</taxon>
        <taxon>Pseudomonadati</taxon>
        <taxon>Bacteroidota</taxon>
        <taxon>Flavobacteriia</taxon>
        <taxon>Flavobacteriales</taxon>
        <taxon>Flavobacteriaceae</taxon>
        <taxon>Nonlabens</taxon>
    </lineage>
</organism>
<reference evidence="1 2" key="1">
    <citation type="submission" date="2018-02" db="EMBL/GenBank/DDBJ databases">
        <title>Genomic Encyclopedia of Archaeal and Bacterial Type Strains, Phase II (KMG-II): from individual species to whole genera.</title>
        <authorList>
            <person name="Goeker M."/>
        </authorList>
    </citation>
    <scope>NUCLEOTIDE SEQUENCE [LARGE SCALE GENOMIC DNA]</scope>
    <source>
        <strain evidence="1 2">DSM 16809</strain>
    </source>
</reference>
<accession>A0A2S6IHG7</accession>
<dbReference type="OrthoDB" id="9785122at2"/>
<dbReference type="SUPFAM" id="SSF74653">
    <property type="entry name" value="TolA/TonB C-terminal domain"/>
    <property type="match status" value="1"/>
</dbReference>